<dbReference type="PANTHER" id="PTHR33077">
    <property type="entry name" value="PROTEIN TIFY 4A-RELATED-RELATED"/>
    <property type="match status" value="1"/>
</dbReference>
<comment type="function">
    <text evidence="2">Repressor of jasmonate responses.</text>
</comment>
<evidence type="ECO:0000256" key="2">
    <source>
        <dbReference type="RuleBase" id="RU369065"/>
    </source>
</evidence>
<dbReference type="InterPro" id="IPR040390">
    <property type="entry name" value="TIFY/JAZ"/>
</dbReference>
<proteinExistence type="inferred from homology"/>
<gene>
    <name evidence="4" type="ORF">EJD97_009664</name>
</gene>
<name>A0A6N2CHR3_SOLCI</name>
<dbReference type="AlphaFoldDB" id="A0A6N2CHR3"/>
<dbReference type="GO" id="GO:2000022">
    <property type="term" value="P:regulation of jasmonic acid mediated signaling pathway"/>
    <property type="evidence" value="ECO:0007669"/>
    <property type="project" value="UniProtKB-UniRule"/>
</dbReference>
<dbReference type="SMART" id="SM00979">
    <property type="entry name" value="TIFY"/>
    <property type="match status" value="1"/>
</dbReference>
<evidence type="ECO:0000259" key="3">
    <source>
        <dbReference type="PROSITE" id="PS51320"/>
    </source>
</evidence>
<dbReference type="Pfam" id="PF06200">
    <property type="entry name" value="tify"/>
    <property type="match status" value="1"/>
</dbReference>
<comment type="subcellular location">
    <subcellularLocation>
        <location evidence="2">Nucleus</location>
    </subcellularLocation>
</comment>
<comment type="domain">
    <text evidence="2">The jas domain is required for interaction with COI1.</text>
</comment>
<keyword evidence="2" id="KW-1184">Jasmonic acid signaling pathway</keyword>
<dbReference type="EMBL" id="RXGB01000250">
    <property type="protein sequence ID" value="TMX04340.1"/>
    <property type="molecule type" value="Genomic_DNA"/>
</dbReference>
<evidence type="ECO:0000313" key="4">
    <source>
        <dbReference type="EMBL" id="TMX04340.1"/>
    </source>
</evidence>
<keyword evidence="2" id="KW-0539">Nucleus</keyword>
<comment type="similarity">
    <text evidence="1 2">Belongs to the TIFY/JAZ family.</text>
</comment>
<dbReference type="PROSITE" id="PS51320">
    <property type="entry name" value="TIFY"/>
    <property type="match status" value="1"/>
</dbReference>
<dbReference type="PANTHER" id="PTHR33077:SF93">
    <property type="entry name" value="TIFY DOMAIN-CONTAINING PROTEIN"/>
    <property type="match status" value="1"/>
</dbReference>
<reference evidence="4" key="1">
    <citation type="submission" date="2019-05" db="EMBL/GenBank/DDBJ databases">
        <title>The de novo reference genome and transcriptome assemblies of the wild tomato species Solanum chilense.</title>
        <authorList>
            <person name="Stam R."/>
            <person name="Nosenko T."/>
            <person name="Hoerger A.C."/>
            <person name="Stephan W."/>
            <person name="Seidel M.A."/>
            <person name="Kuhn J.M.M."/>
            <person name="Haberer G."/>
            <person name="Tellier A."/>
        </authorList>
    </citation>
    <scope>NUCLEOTIDE SEQUENCE</scope>
    <source>
        <tissue evidence="4">Mature leaves</tissue>
    </source>
</reference>
<dbReference type="GO" id="GO:0005634">
    <property type="term" value="C:nucleus"/>
    <property type="evidence" value="ECO:0007669"/>
    <property type="project" value="UniProtKB-SubCell"/>
</dbReference>
<accession>A0A6N2CHR3</accession>
<comment type="caution">
    <text evidence="4">The sequence shown here is derived from an EMBL/GenBank/DDBJ whole genome shotgun (WGS) entry which is preliminary data.</text>
</comment>
<organism evidence="4">
    <name type="scientific">Solanum chilense</name>
    <name type="common">Tomato</name>
    <name type="synonym">Lycopersicon chilense</name>
    <dbReference type="NCBI Taxonomy" id="4083"/>
    <lineage>
        <taxon>Eukaryota</taxon>
        <taxon>Viridiplantae</taxon>
        <taxon>Streptophyta</taxon>
        <taxon>Embryophyta</taxon>
        <taxon>Tracheophyta</taxon>
        <taxon>Spermatophyta</taxon>
        <taxon>Magnoliopsida</taxon>
        <taxon>eudicotyledons</taxon>
        <taxon>Gunneridae</taxon>
        <taxon>Pentapetalae</taxon>
        <taxon>asterids</taxon>
        <taxon>lamiids</taxon>
        <taxon>Solanales</taxon>
        <taxon>Solanaceae</taxon>
        <taxon>Solanoideae</taxon>
        <taxon>Solaneae</taxon>
        <taxon>Solanum</taxon>
        <taxon>Solanum subgen. Lycopersicon</taxon>
    </lineage>
</organism>
<feature type="domain" description="Tify" evidence="3">
    <location>
        <begin position="29"/>
        <end position="63"/>
    </location>
</feature>
<dbReference type="Pfam" id="PF09425">
    <property type="entry name" value="Jas_motif"/>
    <property type="match status" value="1"/>
</dbReference>
<dbReference type="GO" id="GO:0031347">
    <property type="term" value="P:regulation of defense response"/>
    <property type="evidence" value="ECO:0007669"/>
    <property type="project" value="UniProtKB-UniRule"/>
</dbReference>
<protein>
    <recommendedName>
        <fullName evidence="2">Protein TIFY</fullName>
    </recommendedName>
    <alternativeName>
        <fullName evidence="2">Jasmonate ZIM domain-containing protein</fullName>
    </alternativeName>
</protein>
<evidence type="ECO:0000256" key="1">
    <source>
        <dbReference type="ARBA" id="ARBA00008614"/>
    </source>
</evidence>
<dbReference type="InterPro" id="IPR010399">
    <property type="entry name" value="Tify_dom"/>
</dbReference>
<sequence>MRRKCNLELRLVPPAPYFDSMGNKETIDEEKEHQQLTIFYDGKVVVSDASEVQAKAIIHLASREMKENTKTPSTLSEPPSSLLQFQTEVSMKRSLQRFLQKRKSRTQAISPYINYS</sequence>
<feature type="non-terminal residue" evidence="4">
    <location>
        <position position="116"/>
    </location>
</feature>
<dbReference type="InterPro" id="IPR018467">
    <property type="entry name" value="CCT_CS"/>
</dbReference>
<dbReference type="GO" id="GO:0009611">
    <property type="term" value="P:response to wounding"/>
    <property type="evidence" value="ECO:0007669"/>
    <property type="project" value="UniProtKB-UniRule"/>
</dbReference>